<dbReference type="OrthoDB" id="4152607at2759"/>
<proteinExistence type="predicted"/>
<dbReference type="AlphaFoldDB" id="A0A0U5FS93"/>
<keyword evidence="4" id="KW-1185">Reference proteome</keyword>
<dbReference type="OMA" id="LNDHLWW"/>
<protein>
    <recommendedName>
        <fullName evidence="2">DUF7587 domain-containing protein</fullName>
    </recommendedName>
</protein>
<dbReference type="Proteomes" id="UP000054771">
    <property type="component" value="Unassembled WGS sequence"/>
</dbReference>
<sequence>MDADALTRAMQSTHLDDTPTTDEPGHLLFNPSEDSRLPTGALDNTPRYLFRVVSPLSDGHTDSTWVRSKAACQNLRSSQEDIFDNLDSQKRHAVAHALNLHLRWWSEDGVADNFVSWTSSLLFALQYIYYRHHHKWDGSSLEDINLYVVDTTSFPRGTFLRDLDLMQAFFDPNDESREGLNSFRKLREGSYYFGEYLTQGSLRITDKHQVVSASSLFQGDLLQRLQPVLPDIRDSPGEEPPLANGVRDLRGQIWPVGTFDPASAEEMRRRLLAVGEITKLFDDEWRFPLAVYFAGLIGPEGEGWSAGYIVSNALQSVYSDEIGKLERSDFRIIAPETMPELGRVQELISDIYMDFLARRSTEILANAKMLVLHLSPRNVSTLEDAFPATEGATMYTRLVWTQLAQFANIRAACEQIVAVLDD</sequence>
<reference evidence="4" key="1">
    <citation type="journal article" date="2016" name="Genome Announc.">
        <title>Draft genome sequences of fungus Aspergillus calidoustus.</title>
        <authorList>
            <person name="Horn F."/>
            <person name="Linde J."/>
            <person name="Mattern D.J."/>
            <person name="Walther G."/>
            <person name="Guthke R."/>
            <person name="Scherlach K."/>
            <person name="Martin K."/>
            <person name="Brakhage A.A."/>
            <person name="Petzke L."/>
            <person name="Valiante V."/>
        </authorList>
    </citation>
    <scope>NUCLEOTIDE SEQUENCE [LARGE SCALE GENOMIC DNA]</scope>
    <source>
        <strain evidence="4">SF006504</strain>
    </source>
</reference>
<evidence type="ECO:0000313" key="4">
    <source>
        <dbReference type="Proteomes" id="UP000054771"/>
    </source>
</evidence>
<feature type="domain" description="DUF7587" evidence="2">
    <location>
        <begin position="45"/>
        <end position="169"/>
    </location>
</feature>
<name>A0A0U5FS93_ASPCI</name>
<dbReference type="Pfam" id="PF24494">
    <property type="entry name" value="DUF7587"/>
    <property type="match status" value="1"/>
</dbReference>
<evidence type="ECO:0000259" key="2">
    <source>
        <dbReference type="Pfam" id="PF24494"/>
    </source>
</evidence>
<dbReference type="EMBL" id="CDMC01000001">
    <property type="protein sequence ID" value="CEL02086.1"/>
    <property type="molecule type" value="Genomic_DNA"/>
</dbReference>
<gene>
    <name evidence="3" type="ORF">ASPCAL01661</name>
</gene>
<feature type="region of interest" description="Disordered" evidence="1">
    <location>
        <begin position="1"/>
        <end position="24"/>
    </location>
</feature>
<evidence type="ECO:0000256" key="1">
    <source>
        <dbReference type="SAM" id="MobiDB-lite"/>
    </source>
</evidence>
<organism evidence="3 4">
    <name type="scientific">Aspergillus calidoustus</name>
    <dbReference type="NCBI Taxonomy" id="454130"/>
    <lineage>
        <taxon>Eukaryota</taxon>
        <taxon>Fungi</taxon>
        <taxon>Dikarya</taxon>
        <taxon>Ascomycota</taxon>
        <taxon>Pezizomycotina</taxon>
        <taxon>Eurotiomycetes</taxon>
        <taxon>Eurotiomycetidae</taxon>
        <taxon>Eurotiales</taxon>
        <taxon>Aspergillaceae</taxon>
        <taxon>Aspergillus</taxon>
        <taxon>Aspergillus subgen. Nidulantes</taxon>
    </lineage>
</organism>
<accession>A0A0U5FS93</accession>
<dbReference type="InterPro" id="IPR056009">
    <property type="entry name" value="DUF7587"/>
</dbReference>
<evidence type="ECO:0000313" key="3">
    <source>
        <dbReference type="EMBL" id="CEL02086.1"/>
    </source>
</evidence>